<feature type="transmembrane region" description="Helical" evidence="1">
    <location>
        <begin position="152"/>
        <end position="170"/>
    </location>
</feature>
<dbReference type="InterPro" id="IPR025367">
    <property type="entry name" value="DUF4271"/>
</dbReference>
<name>A0A1I6R6M9_9SPHI</name>
<feature type="transmembrane region" description="Helical" evidence="1">
    <location>
        <begin position="281"/>
        <end position="302"/>
    </location>
</feature>
<feature type="transmembrane region" description="Helical" evidence="1">
    <location>
        <begin position="190"/>
        <end position="210"/>
    </location>
</feature>
<organism evidence="2 3">
    <name type="scientific">Sphingobacterium wenxiniae</name>
    <dbReference type="NCBI Taxonomy" id="683125"/>
    <lineage>
        <taxon>Bacteria</taxon>
        <taxon>Pseudomonadati</taxon>
        <taxon>Bacteroidota</taxon>
        <taxon>Sphingobacteriia</taxon>
        <taxon>Sphingobacteriales</taxon>
        <taxon>Sphingobacteriaceae</taxon>
        <taxon>Sphingobacterium</taxon>
    </lineage>
</organism>
<gene>
    <name evidence="2" type="ORF">SAMN05660206_103138</name>
</gene>
<evidence type="ECO:0000313" key="2">
    <source>
        <dbReference type="EMBL" id="SFS60329.1"/>
    </source>
</evidence>
<dbReference type="STRING" id="683125.SAMN05660206_103138"/>
<feature type="transmembrane region" description="Helical" evidence="1">
    <location>
        <begin position="222"/>
        <end position="242"/>
    </location>
</feature>
<feature type="transmembrane region" description="Helical" evidence="1">
    <location>
        <begin position="248"/>
        <end position="269"/>
    </location>
</feature>
<feature type="transmembrane region" description="Helical" evidence="1">
    <location>
        <begin position="101"/>
        <end position="120"/>
    </location>
</feature>
<evidence type="ECO:0000313" key="3">
    <source>
        <dbReference type="Proteomes" id="UP000198785"/>
    </source>
</evidence>
<dbReference type="Pfam" id="PF14093">
    <property type="entry name" value="DUF4271"/>
    <property type="match status" value="1"/>
</dbReference>
<keyword evidence="1" id="KW-1133">Transmembrane helix</keyword>
<keyword evidence="3" id="KW-1185">Reference proteome</keyword>
<dbReference type="RefSeq" id="WP_093364267.1">
    <property type="nucleotide sequence ID" value="NZ_FOZZ01000003.1"/>
</dbReference>
<dbReference type="EMBL" id="FOZZ01000003">
    <property type="protein sequence ID" value="SFS60329.1"/>
    <property type="molecule type" value="Genomic_DNA"/>
</dbReference>
<sequence length="307" mass="35611">MVFVRQIIIGFLLFFGVGFSHGQEEVLQTVSVDSATAVSVDTFNYVLPPEDRPHQMLQLLLNELEAESVSTPAFLQTMLEKGKMKGKEANEGRVKSERPQWVLFSVFLLFLSIAIIKLIFPGDFTMIVQAYYQERTLQQVSKEDNMLTSWPYIFLYLIFSLALGLFIVLIESAFVRYDVLNLENYLRTSIIVAALFILKIVFIRFLSFVFEIERLVREYITVLYLVYFNSMLFLMPFLLMIVFVPTAYFNIILILFSVIVTILFAYRFFRTALRLFGTVRFSLVYLILYLCALEVAPILILIKTLSK</sequence>
<dbReference type="AlphaFoldDB" id="A0A1I6R6M9"/>
<dbReference type="OrthoDB" id="1494583at2"/>
<keyword evidence="1" id="KW-0812">Transmembrane</keyword>
<dbReference type="Proteomes" id="UP000198785">
    <property type="component" value="Unassembled WGS sequence"/>
</dbReference>
<keyword evidence="1" id="KW-0472">Membrane</keyword>
<evidence type="ECO:0000256" key="1">
    <source>
        <dbReference type="SAM" id="Phobius"/>
    </source>
</evidence>
<protein>
    <recommendedName>
        <fullName evidence="4">DUF4271 domain-containing protein</fullName>
    </recommendedName>
</protein>
<reference evidence="2 3" key="1">
    <citation type="submission" date="2016-10" db="EMBL/GenBank/DDBJ databases">
        <authorList>
            <person name="de Groot N.N."/>
        </authorList>
    </citation>
    <scope>NUCLEOTIDE SEQUENCE [LARGE SCALE GENOMIC DNA]</scope>
    <source>
        <strain evidence="2 3">DSM 22789</strain>
    </source>
</reference>
<proteinExistence type="predicted"/>
<accession>A0A1I6R6M9</accession>
<evidence type="ECO:0008006" key="4">
    <source>
        <dbReference type="Google" id="ProtNLM"/>
    </source>
</evidence>